<gene>
    <name evidence="8" type="ORF">Selli1_26790</name>
</gene>
<keyword evidence="2" id="KW-0645">Protease</keyword>
<dbReference type="EMBL" id="BSBO01000030">
    <property type="protein sequence ID" value="GLG05505.1"/>
    <property type="molecule type" value="Genomic_DNA"/>
</dbReference>
<evidence type="ECO:0000256" key="6">
    <source>
        <dbReference type="NCBIfam" id="TIGR02228"/>
    </source>
</evidence>
<evidence type="ECO:0000256" key="5">
    <source>
        <dbReference type="ARBA" id="ARBA00023136"/>
    </source>
</evidence>
<comment type="caution">
    <text evidence="8">The sequence shown here is derived from an EMBL/GenBank/DDBJ whole genome shotgun (WGS) entry which is preliminary data.</text>
</comment>
<dbReference type="RefSeq" id="WP_281873451.1">
    <property type="nucleotide sequence ID" value="NZ_BSBO01000030.1"/>
</dbReference>
<reference evidence="8 9" key="1">
    <citation type="journal article" date="2023" name="Int. J. Syst. Evol. Microbiol.">
        <title>Sellimonas catena sp. nov., isolated from human faeces.</title>
        <authorList>
            <person name="Hisatomi A."/>
            <person name="Ohkuma M."/>
            <person name="Sakamoto M."/>
        </authorList>
    </citation>
    <scope>NUCLEOTIDE SEQUENCE [LARGE SCALE GENOMIC DNA]</scope>
    <source>
        <strain evidence="8 9">12EGH17</strain>
    </source>
</reference>
<evidence type="ECO:0000256" key="1">
    <source>
        <dbReference type="ARBA" id="ARBA00004370"/>
    </source>
</evidence>
<protein>
    <recommendedName>
        <fullName evidence="6">Signal peptidase I</fullName>
        <ecNumber evidence="6">3.4.21.89</ecNumber>
    </recommendedName>
</protein>
<dbReference type="NCBIfam" id="TIGR02228">
    <property type="entry name" value="sigpep_I_arch"/>
    <property type="match status" value="1"/>
</dbReference>
<sequence>MNKWFRRLDTILILCAACYVLLFACPTTFGILPVRVLSGSMSPEILEGDMAYIRQCKENAVVPGDVIAFRTENDQLVLHRLIEKTSEGLVTKGDANEHEDFSTADPANVVGTLLFCLPKGAVWYEKITSWKTLGILLFYSGIRMITIVHQKF</sequence>
<keyword evidence="9" id="KW-1185">Reference proteome</keyword>
<dbReference type="GO" id="GO:0016020">
    <property type="term" value="C:membrane"/>
    <property type="evidence" value="ECO:0007669"/>
    <property type="project" value="UniProtKB-SubCell"/>
</dbReference>
<dbReference type="AlphaFoldDB" id="A0A9W6CA86"/>
<keyword evidence="3" id="KW-0812">Transmembrane</keyword>
<feature type="domain" description="Peptidase S24/S26A/S26B/S26C" evidence="7">
    <location>
        <begin position="34"/>
        <end position="86"/>
    </location>
</feature>
<dbReference type="CDD" id="cd06462">
    <property type="entry name" value="Peptidase_S24_S26"/>
    <property type="match status" value="1"/>
</dbReference>
<dbReference type="GO" id="GO:0006465">
    <property type="term" value="P:signal peptide processing"/>
    <property type="evidence" value="ECO:0007669"/>
    <property type="project" value="UniProtKB-UniRule"/>
</dbReference>
<keyword evidence="2" id="KW-0378">Hydrolase</keyword>
<dbReference type="SUPFAM" id="SSF51306">
    <property type="entry name" value="LexA/Signal peptidase"/>
    <property type="match status" value="1"/>
</dbReference>
<comment type="subcellular location">
    <subcellularLocation>
        <location evidence="1">Membrane</location>
    </subcellularLocation>
</comment>
<name>A0A9W6CA86_9FIRM</name>
<dbReference type="Pfam" id="PF00717">
    <property type="entry name" value="Peptidase_S24"/>
    <property type="match status" value="1"/>
</dbReference>
<organism evidence="8 9">
    <name type="scientific">Sellimonas catena</name>
    <dbReference type="NCBI Taxonomy" id="2994035"/>
    <lineage>
        <taxon>Bacteria</taxon>
        <taxon>Bacillati</taxon>
        <taxon>Bacillota</taxon>
        <taxon>Clostridia</taxon>
        <taxon>Lachnospirales</taxon>
        <taxon>Lachnospiraceae</taxon>
        <taxon>Sellimonas</taxon>
    </lineage>
</organism>
<evidence type="ECO:0000256" key="2">
    <source>
        <dbReference type="ARBA" id="ARBA00022670"/>
    </source>
</evidence>
<evidence type="ECO:0000256" key="4">
    <source>
        <dbReference type="ARBA" id="ARBA00022989"/>
    </source>
</evidence>
<evidence type="ECO:0000259" key="7">
    <source>
        <dbReference type="Pfam" id="PF00717"/>
    </source>
</evidence>
<evidence type="ECO:0000313" key="9">
    <source>
        <dbReference type="Proteomes" id="UP001145145"/>
    </source>
</evidence>
<accession>A0A9W6CA86</accession>
<dbReference type="PRINTS" id="PR00728">
    <property type="entry name" value="SIGNALPTASE"/>
</dbReference>
<keyword evidence="4" id="KW-1133">Transmembrane helix</keyword>
<evidence type="ECO:0000313" key="8">
    <source>
        <dbReference type="EMBL" id="GLG05505.1"/>
    </source>
</evidence>
<dbReference type="GO" id="GO:0009003">
    <property type="term" value="F:signal peptidase activity"/>
    <property type="evidence" value="ECO:0007669"/>
    <property type="project" value="UniProtKB-EC"/>
</dbReference>
<dbReference type="PROSITE" id="PS51257">
    <property type="entry name" value="PROKAR_LIPOPROTEIN"/>
    <property type="match status" value="1"/>
</dbReference>
<dbReference type="InterPro" id="IPR015927">
    <property type="entry name" value="Peptidase_S24_S26A/B/C"/>
</dbReference>
<dbReference type="Gene3D" id="2.10.109.10">
    <property type="entry name" value="Umud Fragment, subunit A"/>
    <property type="match status" value="1"/>
</dbReference>
<keyword evidence="5" id="KW-0472">Membrane</keyword>
<dbReference type="Proteomes" id="UP001145145">
    <property type="component" value="Unassembled WGS sequence"/>
</dbReference>
<dbReference type="EC" id="3.4.21.89" evidence="6"/>
<proteinExistence type="predicted"/>
<dbReference type="GO" id="GO:0004252">
    <property type="term" value="F:serine-type endopeptidase activity"/>
    <property type="evidence" value="ECO:0007669"/>
    <property type="project" value="UniProtKB-UniRule"/>
</dbReference>
<dbReference type="InterPro" id="IPR036286">
    <property type="entry name" value="LexA/Signal_pep-like_sf"/>
</dbReference>
<dbReference type="InterPro" id="IPR001733">
    <property type="entry name" value="Peptidase_S26B"/>
</dbReference>
<evidence type="ECO:0000256" key="3">
    <source>
        <dbReference type="ARBA" id="ARBA00022692"/>
    </source>
</evidence>